<feature type="transmembrane region" description="Helical" evidence="2">
    <location>
        <begin position="340"/>
        <end position="361"/>
    </location>
</feature>
<accession>G7NV85</accession>
<reference evidence="3" key="1">
    <citation type="journal article" date="2011" name="Nat. Biotechnol.">
        <title>Genome sequencing and comparison of two nonhuman primate animal models, the cynomolgus and Chinese rhesus macaques.</title>
        <authorList>
            <person name="Yan G."/>
            <person name="Zhang G."/>
            <person name="Fang X."/>
            <person name="Zhang Y."/>
            <person name="Li C."/>
            <person name="Ling F."/>
            <person name="Cooper D.N."/>
            <person name="Li Q."/>
            <person name="Li Y."/>
            <person name="van Gool A.J."/>
            <person name="Du H."/>
            <person name="Chen J."/>
            <person name="Chen R."/>
            <person name="Zhang P."/>
            <person name="Huang Z."/>
            <person name="Thompson J.R."/>
            <person name="Meng Y."/>
            <person name="Bai Y."/>
            <person name="Wang J."/>
            <person name="Zhuo M."/>
            <person name="Wang T."/>
            <person name="Huang Y."/>
            <person name="Wei L."/>
            <person name="Li J."/>
            <person name="Wang Z."/>
            <person name="Hu H."/>
            <person name="Yang P."/>
            <person name="Le L."/>
            <person name="Stenson P.D."/>
            <person name="Li B."/>
            <person name="Liu X."/>
            <person name="Ball E.V."/>
            <person name="An N."/>
            <person name="Huang Q."/>
            <person name="Zhang Y."/>
            <person name="Fan W."/>
            <person name="Zhang X."/>
            <person name="Li Y."/>
            <person name="Wang W."/>
            <person name="Katze M.G."/>
            <person name="Su B."/>
            <person name="Nielsen R."/>
            <person name="Yang H."/>
            <person name="Wang J."/>
            <person name="Wang X."/>
            <person name="Wang J."/>
        </authorList>
    </citation>
    <scope>NUCLEOTIDE SEQUENCE [LARGE SCALE GENOMIC DNA]</scope>
    <source>
        <strain evidence="3">CE-4</strain>
    </source>
</reference>
<dbReference type="eggNOG" id="ENOG502QVUB">
    <property type="taxonomic scope" value="Eukaryota"/>
</dbReference>
<sequence>MTEQETLALLELKRSDSPEKSSPQALVPNGRQPEGEGGAESPGAESVRVGSSAGSPTAIEGAEDGLDSTVSEAATLPWGTGPQPSAPFPDPPGWRDIEPEPPESEPLTKLEELPEDDANLLPEKAARAFVPIDLQCIERRPQEDLIMRCEAGEGECRTFMPPRATQPDPTERKWAEAVVRPPGHSCGGCGSCGDREWLRAVASVGAALILFPCLLYGAYAFLPFDVPRLPTMSSRLIYTLRCGVFATFPIVLGILVYGLSLLCFSALRPFGEPRREVEIHRRYVAQSIQLFILYFFNLAVLSTYLPQDTLKLLPLLTGLFAISRLIYWMTFAVGRSFRGFGYGLTFLPLLSMLMWNLYYMFVVEPERMLTATESRLDYPDHARSASDYRPRPWG</sequence>
<protein>
    <recommendedName>
        <fullName evidence="4">Transmembrane protein 79</fullName>
    </recommendedName>
</protein>
<evidence type="ECO:0000256" key="1">
    <source>
        <dbReference type="SAM" id="MobiDB-lite"/>
    </source>
</evidence>
<organism>
    <name type="scientific">Macaca fascicularis</name>
    <name type="common">Crab-eating macaque</name>
    <name type="synonym">Cynomolgus monkey</name>
    <dbReference type="NCBI Taxonomy" id="9541"/>
    <lineage>
        <taxon>Eukaryota</taxon>
        <taxon>Metazoa</taxon>
        <taxon>Chordata</taxon>
        <taxon>Craniata</taxon>
        <taxon>Vertebrata</taxon>
        <taxon>Euteleostomi</taxon>
        <taxon>Mammalia</taxon>
        <taxon>Eutheria</taxon>
        <taxon>Euarchontoglires</taxon>
        <taxon>Primates</taxon>
        <taxon>Haplorrhini</taxon>
        <taxon>Catarrhini</taxon>
        <taxon>Cercopithecidae</taxon>
        <taxon>Cercopithecinae</taxon>
        <taxon>Macaca</taxon>
    </lineage>
</organism>
<gene>
    <name evidence="3" type="ORF">EGM_01182</name>
</gene>
<evidence type="ECO:0000313" key="3">
    <source>
        <dbReference type="EMBL" id="EHH50366.1"/>
    </source>
</evidence>
<feature type="transmembrane region" description="Helical" evidence="2">
    <location>
        <begin position="200"/>
        <end position="224"/>
    </location>
</feature>
<keyword evidence="2" id="KW-0812">Transmembrane</keyword>
<dbReference type="GO" id="GO:0045055">
    <property type="term" value="P:regulated exocytosis"/>
    <property type="evidence" value="ECO:0007669"/>
    <property type="project" value="TreeGrafter"/>
</dbReference>
<feature type="transmembrane region" description="Helical" evidence="2">
    <location>
        <begin position="288"/>
        <end position="306"/>
    </location>
</feature>
<dbReference type="Proteomes" id="UP000009130">
    <property type="component" value="Chromosome 1"/>
</dbReference>
<keyword evidence="2" id="KW-1133">Transmembrane helix</keyword>
<dbReference type="PANTHER" id="PTHR31004">
    <property type="entry name" value="TRANSMEMBRANE PROTEIN 79"/>
    <property type="match status" value="1"/>
</dbReference>
<feature type="transmembrane region" description="Helical" evidence="2">
    <location>
        <begin position="312"/>
        <end position="333"/>
    </location>
</feature>
<dbReference type="EMBL" id="CM001276">
    <property type="protein sequence ID" value="EHH50366.1"/>
    <property type="molecule type" value="Genomic_DNA"/>
</dbReference>
<dbReference type="PANTHER" id="PTHR31004:SF1">
    <property type="entry name" value="TRANSMEMBRANE PROTEIN 79"/>
    <property type="match status" value="1"/>
</dbReference>
<dbReference type="GO" id="GO:0005765">
    <property type="term" value="C:lysosomal membrane"/>
    <property type="evidence" value="ECO:0007669"/>
    <property type="project" value="TreeGrafter"/>
</dbReference>
<name>G7NV85_MACFA</name>
<evidence type="ECO:0008006" key="4">
    <source>
        <dbReference type="Google" id="ProtNLM"/>
    </source>
</evidence>
<dbReference type="AlphaFoldDB" id="G7NV85"/>
<proteinExistence type="predicted"/>
<evidence type="ECO:0000256" key="2">
    <source>
        <dbReference type="SAM" id="Phobius"/>
    </source>
</evidence>
<feature type="region of interest" description="Disordered" evidence="1">
    <location>
        <begin position="1"/>
        <end position="107"/>
    </location>
</feature>
<feature type="transmembrane region" description="Helical" evidence="2">
    <location>
        <begin position="244"/>
        <end position="267"/>
    </location>
</feature>
<dbReference type="GO" id="GO:0032588">
    <property type="term" value="C:trans-Golgi network membrane"/>
    <property type="evidence" value="ECO:0007669"/>
    <property type="project" value="TreeGrafter"/>
</dbReference>
<keyword evidence="2" id="KW-0472">Membrane</keyword>